<gene>
    <name evidence="1" type="ORF">MYCFIDRAFT_174547</name>
</gene>
<dbReference type="EMBL" id="KB446558">
    <property type="protein sequence ID" value="EME83065.1"/>
    <property type="molecule type" value="Genomic_DNA"/>
</dbReference>
<name>M2YZL3_PSEFD</name>
<dbReference type="VEuPathDB" id="FungiDB:MYCFIDRAFT_174547"/>
<dbReference type="KEGG" id="pfj:MYCFIDRAFT_174547"/>
<keyword evidence="2" id="KW-1185">Reference proteome</keyword>
<dbReference type="GeneID" id="19333206"/>
<dbReference type="AlphaFoldDB" id="M2YZL3"/>
<organism evidence="1 2">
    <name type="scientific">Pseudocercospora fijiensis (strain CIRAD86)</name>
    <name type="common">Black leaf streak disease fungus</name>
    <name type="synonym">Mycosphaerella fijiensis</name>
    <dbReference type="NCBI Taxonomy" id="383855"/>
    <lineage>
        <taxon>Eukaryota</taxon>
        <taxon>Fungi</taxon>
        <taxon>Dikarya</taxon>
        <taxon>Ascomycota</taxon>
        <taxon>Pezizomycotina</taxon>
        <taxon>Dothideomycetes</taxon>
        <taxon>Dothideomycetidae</taxon>
        <taxon>Mycosphaerellales</taxon>
        <taxon>Mycosphaerellaceae</taxon>
        <taxon>Pseudocercospora</taxon>
    </lineage>
</organism>
<dbReference type="RefSeq" id="XP_007926398.1">
    <property type="nucleotide sequence ID" value="XM_007928207.1"/>
</dbReference>
<proteinExistence type="predicted"/>
<accession>M2YZL3</accession>
<dbReference type="OrthoDB" id="3649835at2759"/>
<evidence type="ECO:0000313" key="2">
    <source>
        <dbReference type="Proteomes" id="UP000016932"/>
    </source>
</evidence>
<sequence length="347" mass="40025">MEKSSPTKSGIKHCMTFLELEERCSLTPKARQKPSRTTKHAIFEMAGRSNAPQTCIPSDSFIHALSFQCTTRAALPPAGEPNKPTDLQPQPHTFQSMPLTTIHYTCPHTRQIQGRECSCFYNQMLKINDPRHFNSPWLPFDRLRGCRHDRTIYRPYACSECRERRERELERLYFLERFGGGRRGSMGRRRHGEGFGGGGGGGGIWVDRWRNGPWWYPRDGRERRNSMMHACMTESSSRRRMDLVATAKSKMRQGLCERWYDEVGQLICMYIYRDDGFEVPMGVVQLVCFPIYLENHDKSKDNHAATHSFPYNDTKVLGDFGPRVSNLMSLSLCPPGQCVMIQYLLPR</sequence>
<evidence type="ECO:0000313" key="1">
    <source>
        <dbReference type="EMBL" id="EME83065.1"/>
    </source>
</evidence>
<dbReference type="Proteomes" id="UP000016932">
    <property type="component" value="Unassembled WGS sequence"/>
</dbReference>
<reference evidence="1 2" key="1">
    <citation type="journal article" date="2012" name="PLoS Pathog.">
        <title>Diverse lifestyles and strategies of plant pathogenesis encoded in the genomes of eighteen Dothideomycetes fungi.</title>
        <authorList>
            <person name="Ohm R.A."/>
            <person name="Feau N."/>
            <person name="Henrissat B."/>
            <person name="Schoch C.L."/>
            <person name="Horwitz B.A."/>
            <person name="Barry K.W."/>
            <person name="Condon B.J."/>
            <person name="Copeland A.C."/>
            <person name="Dhillon B."/>
            <person name="Glaser F."/>
            <person name="Hesse C.N."/>
            <person name="Kosti I."/>
            <person name="LaButti K."/>
            <person name="Lindquist E.A."/>
            <person name="Lucas S."/>
            <person name="Salamov A.A."/>
            <person name="Bradshaw R.E."/>
            <person name="Ciuffetti L."/>
            <person name="Hamelin R.C."/>
            <person name="Kema G.H.J."/>
            <person name="Lawrence C."/>
            <person name="Scott J.A."/>
            <person name="Spatafora J.W."/>
            <person name="Turgeon B.G."/>
            <person name="de Wit P.J.G.M."/>
            <person name="Zhong S."/>
            <person name="Goodwin S.B."/>
            <person name="Grigoriev I.V."/>
        </authorList>
    </citation>
    <scope>NUCLEOTIDE SEQUENCE [LARGE SCALE GENOMIC DNA]</scope>
    <source>
        <strain evidence="1 2">CIRAD86</strain>
    </source>
</reference>
<protein>
    <submittedName>
        <fullName evidence="1">Uncharacterized protein</fullName>
    </submittedName>
</protein>
<dbReference type="HOGENOM" id="CLU_799564_0_0_1"/>